<evidence type="ECO:0000259" key="1">
    <source>
        <dbReference type="Pfam" id="PF01738"/>
    </source>
</evidence>
<dbReference type="Gene3D" id="3.40.50.1820">
    <property type="entry name" value="alpha/beta hydrolase"/>
    <property type="match status" value="1"/>
</dbReference>
<dbReference type="InterPro" id="IPR029058">
    <property type="entry name" value="AB_hydrolase_fold"/>
</dbReference>
<dbReference type="RefSeq" id="WP_132962160.1">
    <property type="nucleotide sequence ID" value="NZ_JBKBMZ010000004.1"/>
</dbReference>
<evidence type="ECO:0000313" key="5">
    <source>
        <dbReference type="Proteomes" id="UP000315577"/>
    </source>
</evidence>
<dbReference type="GO" id="GO:0016787">
    <property type="term" value="F:hydrolase activity"/>
    <property type="evidence" value="ECO:0007669"/>
    <property type="project" value="UniProtKB-KW"/>
</dbReference>
<sequence>MTIQTRTIEYTHDGVTFEGLLAWDDAATARRPAVAVAHAWAGRSAFEDGKARALAQAGYVGFAMDVYGKGKRGTSKEENAALMTPLVQNRPLLQARLGAALATLAQQPEVDAQRLAAIGFCFGGLSVLDMARCGLPLRGVVSFHGLFTPPGNTAGRRIDAKVLALHGWDDPMAKPESVLAFAQEMTAAGADWQLHAYGGTMHAFTNPEANDPGFGTVYSARADARSWQAMHNFLAEVLA</sequence>
<dbReference type="AlphaFoldDB" id="A0A4R3LKJ9"/>
<dbReference type="SUPFAM" id="SSF53474">
    <property type="entry name" value="alpha/beta-Hydrolases"/>
    <property type="match status" value="1"/>
</dbReference>
<comment type="caution">
    <text evidence="2">The sequence shown here is derived from an EMBL/GenBank/DDBJ whole genome shotgun (WGS) entry which is preliminary data.</text>
</comment>
<organism evidence="2 4">
    <name type="scientific">Tepidimonas ignava</name>
    <dbReference type="NCBI Taxonomy" id="114249"/>
    <lineage>
        <taxon>Bacteria</taxon>
        <taxon>Pseudomonadati</taxon>
        <taxon>Pseudomonadota</taxon>
        <taxon>Betaproteobacteria</taxon>
        <taxon>Burkholderiales</taxon>
        <taxon>Tepidimonas</taxon>
    </lineage>
</organism>
<reference evidence="2 4" key="1">
    <citation type="submission" date="2019-03" db="EMBL/GenBank/DDBJ databases">
        <title>Genomic Encyclopedia of Type Strains, Phase IV (KMG-IV): sequencing the most valuable type-strain genomes for metagenomic binning, comparative biology and taxonomic classification.</title>
        <authorList>
            <person name="Goeker M."/>
        </authorList>
    </citation>
    <scope>NUCLEOTIDE SEQUENCE [LARGE SCALE GENOMIC DNA]</scope>
    <source>
        <strain evidence="2 4">DSM 12034</strain>
    </source>
</reference>
<accession>A0A4R3LKJ9</accession>
<gene>
    <name evidence="2" type="ORF">EDC36_10532</name>
    <name evidence="3" type="ORF">Tigna_01512</name>
</gene>
<reference evidence="3 5" key="2">
    <citation type="submission" date="2019-07" db="EMBL/GenBank/DDBJ databases">
        <title>Tepidimonas ignava SPS-1037 draft genome.</title>
        <authorList>
            <person name="Da Costa M.S."/>
            <person name="Froufe H.J.C."/>
            <person name="Egas C."/>
            <person name="Albuquerque L."/>
        </authorList>
    </citation>
    <scope>NUCLEOTIDE SEQUENCE [LARGE SCALE GENOMIC DNA]</scope>
    <source>
        <strain evidence="3 5">SPS-1037</strain>
    </source>
</reference>
<dbReference type="OrthoDB" id="62567at2"/>
<dbReference type="InterPro" id="IPR050261">
    <property type="entry name" value="FrsA_esterase"/>
</dbReference>
<keyword evidence="2" id="KW-0378">Hydrolase</keyword>
<proteinExistence type="predicted"/>
<dbReference type="EMBL" id="SMAH01000005">
    <property type="protein sequence ID" value="TCS98276.1"/>
    <property type="molecule type" value="Genomic_DNA"/>
</dbReference>
<dbReference type="Proteomes" id="UP000315577">
    <property type="component" value="Unassembled WGS sequence"/>
</dbReference>
<keyword evidence="5" id="KW-1185">Reference proteome</keyword>
<dbReference type="PANTHER" id="PTHR22946">
    <property type="entry name" value="DIENELACTONE HYDROLASE DOMAIN-CONTAINING PROTEIN-RELATED"/>
    <property type="match status" value="1"/>
</dbReference>
<protein>
    <submittedName>
        <fullName evidence="2 3">Dienelactone hydrolase</fullName>
    </submittedName>
</protein>
<evidence type="ECO:0000313" key="4">
    <source>
        <dbReference type="Proteomes" id="UP000295536"/>
    </source>
</evidence>
<dbReference type="Proteomes" id="UP000295536">
    <property type="component" value="Unassembled WGS sequence"/>
</dbReference>
<dbReference type="PANTHER" id="PTHR22946:SF0">
    <property type="entry name" value="DIENELACTONE HYDROLASE DOMAIN-CONTAINING PROTEIN"/>
    <property type="match status" value="1"/>
</dbReference>
<evidence type="ECO:0000313" key="2">
    <source>
        <dbReference type="EMBL" id="TCS98276.1"/>
    </source>
</evidence>
<dbReference type="Pfam" id="PF01738">
    <property type="entry name" value="DLH"/>
    <property type="match status" value="1"/>
</dbReference>
<evidence type="ECO:0000313" key="3">
    <source>
        <dbReference type="EMBL" id="TSE21785.1"/>
    </source>
</evidence>
<dbReference type="InterPro" id="IPR002925">
    <property type="entry name" value="Dienelactn_hydro"/>
</dbReference>
<name>A0A4R3LKJ9_9BURK</name>
<dbReference type="EMBL" id="VJNC01000009">
    <property type="protein sequence ID" value="TSE21785.1"/>
    <property type="molecule type" value="Genomic_DNA"/>
</dbReference>
<feature type="domain" description="Dienelactone hydrolase" evidence="1">
    <location>
        <begin position="17"/>
        <end position="237"/>
    </location>
</feature>